<accession>A0A174N8K1</accession>
<protein>
    <recommendedName>
        <fullName evidence="1">PRTase-CE domain-containing protein</fullName>
    </recommendedName>
</protein>
<evidence type="ECO:0000259" key="1">
    <source>
        <dbReference type="Pfam" id="PF24390"/>
    </source>
</evidence>
<name>A0A174N8K1_FLAPL</name>
<evidence type="ECO:0000313" key="2">
    <source>
        <dbReference type="EMBL" id="CUP43601.1"/>
    </source>
</evidence>
<feature type="domain" description="PRTase-CE" evidence="1">
    <location>
        <begin position="72"/>
        <end position="276"/>
    </location>
</feature>
<dbReference type="RefSeq" id="WP_021630374.1">
    <property type="nucleotide sequence ID" value="NZ_JADMOW010000106.1"/>
</dbReference>
<proteinExistence type="predicted"/>
<organism evidence="2 3">
    <name type="scientific">Flavonifractor plautii</name>
    <name type="common">Fusobacterium plautii</name>
    <dbReference type="NCBI Taxonomy" id="292800"/>
    <lineage>
        <taxon>Bacteria</taxon>
        <taxon>Bacillati</taxon>
        <taxon>Bacillota</taxon>
        <taxon>Clostridia</taxon>
        <taxon>Eubacteriales</taxon>
        <taxon>Oscillospiraceae</taxon>
        <taxon>Flavonifractor</taxon>
    </lineage>
</organism>
<gene>
    <name evidence="2" type="ORF">ERS852411_03134</name>
</gene>
<dbReference type="EMBL" id="CYZT01000357">
    <property type="protein sequence ID" value="CUP43601.1"/>
    <property type="molecule type" value="Genomic_DNA"/>
</dbReference>
<dbReference type="InterPro" id="IPR056920">
    <property type="entry name" value="PRTase-CE"/>
</dbReference>
<evidence type="ECO:0000313" key="3">
    <source>
        <dbReference type="Proteomes" id="UP000095746"/>
    </source>
</evidence>
<sequence>MANQSALSYYDTLKIDEIFSQHGWPKDAVNKSSLYKRFIRTYEQLSVDERDLFIKLSRLYKWVSLSEYSDLVVQLLEKAITKYYNIKAQDIWVYPIKKAEHCGVIKSADVVSYLCKAMQTQYSDQLYKRKVHVIGSLSELCTKKSKFKDRPLLIFDDFVGSGNYASEVLDELVSTGIPATNVVICSLFISELGLQQLSSKDCHIEYIEVAQSIIDKLPEKEKDLLKHIETSLGVEEDFKFGYGHSANLISLLRTPNNSLPIFWLDKGRSHSAPFPR</sequence>
<dbReference type="Proteomes" id="UP000095746">
    <property type="component" value="Unassembled WGS sequence"/>
</dbReference>
<dbReference type="InterPro" id="IPR029057">
    <property type="entry name" value="PRTase-like"/>
</dbReference>
<reference evidence="2 3" key="1">
    <citation type="submission" date="2015-09" db="EMBL/GenBank/DDBJ databases">
        <authorList>
            <consortium name="Pathogen Informatics"/>
        </authorList>
    </citation>
    <scope>NUCLEOTIDE SEQUENCE [LARGE SCALE GENOMIC DNA]</scope>
    <source>
        <strain evidence="2 3">2789STDY5608854</strain>
    </source>
</reference>
<dbReference type="AlphaFoldDB" id="A0A174N8K1"/>
<dbReference type="Gene3D" id="3.40.50.2020">
    <property type="match status" value="1"/>
</dbReference>
<dbReference type="Pfam" id="PF24390">
    <property type="entry name" value="PRTase-CE"/>
    <property type="match status" value="1"/>
</dbReference>
<dbReference type="SUPFAM" id="SSF53271">
    <property type="entry name" value="PRTase-like"/>
    <property type="match status" value="1"/>
</dbReference>